<dbReference type="Pfam" id="PF00168">
    <property type="entry name" value="C2"/>
    <property type="match status" value="1"/>
</dbReference>
<dbReference type="InterPro" id="IPR001849">
    <property type="entry name" value="PH_domain"/>
</dbReference>
<evidence type="ECO:0000259" key="3">
    <source>
        <dbReference type="PROSITE" id="PS50003"/>
    </source>
</evidence>
<feature type="region of interest" description="Disordered" evidence="2">
    <location>
        <begin position="930"/>
        <end position="1034"/>
    </location>
</feature>
<dbReference type="SUPFAM" id="SSF49562">
    <property type="entry name" value="C2 domain (Calcium/lipid-binding domain, CaLB)"/>
    <property type="match status" value="1"/>
</dbReference>
<dbReference type="InterPro" id="IPR023152">
    <property type="entry name" value="RasGAP_CS"/>
</dbReference>
<feature type="compositionally biased region" description="Polar residues" evidence="2">
    <location>
        <begin position="778"/>
        <end position="791"/>
    </location>
</feature>
<dbReference type="SUPFAM" id="SSF50729">
    <property type="entry name" value="PH domain-like"/>
    <property type="match status" value="2"/>
</dbReference>
<feature type="compositionally biased region" description="Polar residues" evidence="2">
    <location>
        <begin position="967"/>
        <end position="982"/>
    </location>
</feature>
<reference evidence="5" key="1">
    <citation type="journal article" date="2020" name="Fungal Divers.">
        <title>Resolving the Mortierellaceae phylogeny through synthesis of multi-gene phylogenetics and phylogenomics.</title>
        <authorList>
            <person name="Vandepol N."/>
            <person name="Liber J."/>
            <person name="Desiro A."/>
            <person name="Na H."/>
            <person name="Kennedy M."/>
            <person name="Barry K."/>
            <person name="Grigoriev I.V."/>
            <person name="Miller A.N."/>
            <person name="O'Donnell K."/>
            <person name="Stajich J.E."/>
            <person name="Bonito G."/>
        </authorList>
    </citation>
    <scope>NUCLEOTIDE SEQUENCE</scope>
    <source>
        <strain evidence="5">KOD1015</strain>
    </source>
</reference>
<organism evidence="5 6">
    <name type="scientific">Lunasporangiospora selenospora</name>
    <dbReference type="NCBI Taxonomy" id="979761"/>
    <lineage>
        <taxon>Eukaryota</taxon>
        <taxon>Fungi</taxon>
        <taxon>Fungi incertae sedis</taxon>
        <taxon>Mucoromycota</taxon>
        <taxon>Mortierellomycotina</taxon>
        <taxon>Mortierellomycetes</taxon>
        <taxon>Mortierellales</taxon>
        <taxon>Mortierellaceae</taxon>
        <taxon>Lunasporangiospora</taxon>
    </lineage>
</organism>
<feature type="compositionally biased region" description="Pro residues" evidence="2">
    <location>
        <begin position="767"/>
        <end position="776"/>
    </location>
</feature>
<dbReference type="PANTHER" id="PTHR10194:SF60">
    <property type="entry name" value="RAS GTPASE-ACTIVATING PROTEIN RASKOL"/>
    <property type="match status" value="1"/>
</dbReference>
<dbReference type="InterPro" id="IPR011993">
    <property type="entry name" value="PH-like_dom_sf"/>
</dbReference>
<dbReference type="Proteomes" id="UP000780801">
    <property type="component" value="Unassembled WGS sequence"/>
</dbReference>
<protein>
    <submittedName>
        <fullName evidence="5">Uncharacterized protein</fullName>
    </submittedName>
</protein>
<dbReference type="PROSITE" id="PS00509">
    <property type="entry name" value="RAS_GTPASE_ACTIV_1"/>
    <property type="match status" value="1"/>
</dbReference>
<gene>
    <name evidence="5" type="ORF">BGW38_010257</name>
</gene>
<dbReference type="Gene3D" id="1.10.506.10">
    <property type="entry name" value="GTPase Activation - p120gap, domain 1"/>
    <property type="match status" value="2"/>
</dbReference>
<dbReference type="InterPro" id="IPR008936">
    <property type="entry name" value="Rho_GTPase_activation_prot"/>
</dbReference>
<name>A0A9P6FX66_9FUNG</name>
<evidence type="ECO:0000256" key="1">
    <source>
        <dbReference type="ARBA" id="ARBA00022468"/>
    </source>
</evidence>
<feature type="non-terminal residue" evidence="5">
    <location>
        <position position="1"/>
    </location>
</feature>
<keyword evidence="6" id="KW-1185">Reference proteome</keyword>
<dbReference type="SUPFAM" id="SSF48350">
    <property type="entry name" value="GTPase activation domain, GAP"/>
    <property type="match status" value="1"/>
</dbReference>
<dbReference type="Gene3D" id="2.60.40.150">
    <property type="entry name" value="C2 domain"/>
    <property type="match status" value="1"/>
</dbReference>
<feature type="domain" description="PH" evidence="3">
    <location>
        <begin position="70"/>
        <end position="164"/>
    </location>
</feature>
<dbReference type="AlphaFoldDB" id="A0A9P6FX66"/>
<dbReference type="SMART" id="SM00233">
    <property type="entry name" value="PH"/>
    <property type="match status" value="2"/>
</dbReference>
<dbReference type="OrthoDB" id="775356at2759"/>
<evidence type="ECO:0000313" key="6">
    <source>
        <dbReference type="Proteomes" id="UP000780801"/>
    </source>
</evidence>
<proteinExistence type="predicted"/>
<dbReference type="Pfam" id="PF00616">
    <property type="entry name" value="RasGAP"/>
    <property type="match status" value="2"/>
</dbReference>
<dbReference type="PROSITE" id="PS50018">
    <property type="entry name" value="RAS_GTPASE_ACTIV_2"/>
    <property type="match status" value="1"/>
</dbReference>
<dbReference type="Gene3D" id="2.30.29.30">
    <property type="entry name" value="Pleckstrin-homology domain (PH domain)/Phosphotyrosine-binding domain (PTB)"/>
    <property type="match status" value="1"/>
</dbReference>
<feature type="compositionally biased region" description="Acidic residues" evidence="2">
    <location>
        <begin position="936"/>
        <end position="948"/>
    </location>
</feature>
<evidence type="ECO:0000256" key="2">
    <source>
        <dbReference type="SAM" id="MobiDB-lite"/>
    </source>
</evidence>
<accession>A0A9P6FX66</accession>
<dbReference type="EMBL" id="JAABOA010000812">
    <property type="protein sequence ID" value="KAF9583097.1"/>
    <property type="molecule type" value="Genomic_DNA"/>
</dbReference>
<dbReference type="InterPro" id="IPR039360">
    <property type="entry name" value="Ras_GTPase"/>
</dbReference>
<feature type="compositionally biased region" description="Low complexity" evidence="2">
    <location>
        <begin position="857"/>
        <end position="869"/>
    </location>
</feature>
<feature type="compositionally biased region" description="Low complexity" evidence="2">
    <location>
        <begin position="983"/>
        <end position="1010"/>
    </location>
</feature>
<feature type="domain" description="Ras-GAP" evidence="4">
    <location>
        <begin position="503"/>
        <end position="715"/>
    </location>
</feature>
<keyword evidence="1" id="KW-0343">GTPase activation</keyword>
<feature type="region of interest" description="Disordered" evidence="2">
    <location>
        <begin position="757"/>
        <end position="803"/>
    </location>
</feature>
<feature type="compositionally biased region" description="Low complexity" evidence="2">
    <location>
        <begin position="757"/>
        <end position="766"/>
    </location>
</feature>
<comment type="caution">
    <text evidence="5">The sequence shown here is derived from an EMBL/GenBank/DDBJ whole genome shotgun (WGS) entry which is preliminary data.</text>
</comment>
<dbReference type="PROSITE" id="PS50003">
    <property type="entry name" value="PH_DOMAIN"/>
    <property type="match status" value="1"/>
</dbReference>
<dbReference type="InterPro" id="IPR000008">
    <property type="entry name" value="C2_dom"/>
</dbReference>
<dbReference type="InterPro" id="IPR035892">
    <property type="entry name" value="C2_domain_sf"/>
</dbReference>
<dbReference type="SMART" id="SM00323">
    <property type="entry name" value="RasGAP"/>
    <property type="match status" value="1"/>
</dbReference>
<evidence type="ECO:0000313" key="5">
    <source>
        <dbReference type="EMBL" id="KAF9583097.1"/>
    </source>
</evidence>
<dbReference type="GO" id="GO:0005096">
    <property type="term" value="F:GTPase activator activity"/>
    <property type="evidence" value="ECO:0007669"/>
    <property type="project" value="UniProtKB-KW"/>
</dbReference>
<dbReference type="InterPro" id="IPR001936">
    <property type="entry name" value="RasGAP_dom"/>
</dbReference>
<evidence type="ECO:0000259" key="4">
    <source>
        <dbReference type="PROSITE" id="PS50018"/>
    </source>
</evidence>
<feature type="region of interest" description="Disordered" evidence="2">
    <location>
        <begin position="180"/>
        <end position="209"/>
    </location>
</feature>
<feature type="region of interest" description="Disordered" evidence="2">
    <location>
        <begin position="832"/>
        <end position="877"/>
    </location>
</feature>
<dbReference type="PANTHER" id="PTHR10194">
    <property type="entry name" value="RAS GTPASE-ACTIVATING PROTEINS"/>
    <property type="match status" value="1"/>
</dbReference>
<sequence length="1034" mass="115463">MNTQLAKTVVDTKKEMCKAMYALSGTLNHAIAYKESFILEKDHFIRFCQSLRQPVTLRDLQSLDDEIPTPGQKSGYLFQRSRRGEWTRQYFYILPNGMLMQFSKGRDIQIANLRQTLLRPVNVDSRDFAFEICSIEIYLTESILQAATKIEFEEWKAAIFHWHPPDDDIPPIETLKVSTPPTRHIFPRPRQTSTGRAPDGTPSSPKPRVSTEIPVVLRGDLFILDVRSKPTHSQNRVISWKRIHCCIRTNGHFAQFNIGEKEKPFETIPLADTLRTHIWALDGSLFSRKHCFSIRSAHDVNYYTVSIQRSPTDQEAFNTWMYALKSYAKPEMYGVNELSEYRVYRTFWIIVNDARSLPRDMDTYCEIMLDDQRRARTSMRLKAKASEPDAPFWRDNFEFTDLAAFNGITINVLQSKGRKVTFYGKAHIPIREDLSDDCDEGWYPIVQVDDRTRTTGHLGDLRLKLKYEEQFVLPLSNYNELLDIICDFRENNVISKLAARVTDLESFAKNVLRILEGRGMAVIWLISLIDEEVAEAVPEQVNNLFRANTLLTKALEAYMLLVGSEYLDDTLGDILRSICTQKTACEVDPCKLEKGEDVKSQWRILFQHTRTCWRAVIESVHRFPRELLLVFSHLQRRLIAKFPESPRLASGVVDQKEAELASQARYTGVSGFVFLRLICPAILTPKLFNIVREHPEARAHRTLTLIAKSLQGLANLVWFGKKELWMLPMNDFISENIQSLKDFVDQICSVSIPSELTSSSNSVRSLPLPPPPPPHSPGTANTSVFRSPQSKGGSGQTSSNLGGSNIASGGGYGAGATLGSSSSAGYGNGGYGGSRTHVAPPQLLQPPINMSGPLPSPGSQKRGSQSSGSSNGGGNSANATMTSLLMLAESSYMDRHQDLPLLPHLIDLGKELAYFSTTVARVVRPWHPHEAQDGFNAEEGERDEAEAGADERSRTRVADNAVEGNHSMEQTPQSSAGQMTGGSTLAPNYSSSSSSTNSSSSPSLSATTASGKGRKHEQEMNSGTGDHGDEVLRQ</sequence>